<dbReference type="RefSeq" id="WP_346046360.1">
    <property type="nucleotide sequence ID" value="NZ_BAAACP010000017.1"/>
</dbReference>
<accession>A0ABN1M8N0</accession>
<reference evidence="1 2" key="1">
    <citation type="journal article" date="2019" name="Int. J. Syst. Evol. Microbiol.">
        <title>The Global Catalogue of Microorganisms (GCM) 10K type strain sequencing project: providing services to taxonomists for standard genome sequencing and annotation.</title>
        <authorList>
            <consortium name="The Broad Institute Genomics Platform"/>
            <consortium name="The Broad Institute Genome Sequencing Center for Infectious Disease"/>
            <person name="Wu L."/>
            <person name="Ma J."/>
        </authorList>
    </citation>
    <scope>NUCLEOTIDE SEQUENCE [LARGE SCALE GENOMIC DNA]</scope>
    <source>
        <strain evidence="1 2">JCM 6486</strain>
    </source>
</reference>
<name>A0ABN1M8N0_9FIRM</name>
<dbReference type="EMBL" id="BAAACP010000017">
    <property type="protein sequence ID" value="GAA0865686.1"/>
    <property type="molecule type" value="Genomic_DNA"/>
</dbReference>
<gene>
    <name evidence="1" type="ORF">GCM10008917_24110</name>
</gene>
<dbReference type="PROSITE" id="PS51257">
    <property type="entry name" value="PROKAR_LIPOPROTEIN"/>
    <property type="match status" value="1"/>
</dbReference>
<dbReference type="Proteomes" id="UP001400965">
    <property type="component" value="Unassembled WGS sequence"/>
</dbReference>
<protein>
    <recommendedName>
        <fullName evidence="3">DUF3829 domain-containing protein</fullName>
    </recommendedName>
</protein>
<proteinExistence type="predicted"/>
<keyword evidence="2" id="KW-1185">Reference proteome</keyword>
<evidence type="ECO:0000313" key="2">
    <source>
        <dbReference type="Proteomes" id="UP001400965"/>
    </source>
</evidence>
<evidence type="ECO:0008006" key="3">
    <source>
        <dbReference type="Google" id="ProtNLM"/>
    </source>
</evidence>
<organism evidence="1 2">
    <name type="scientific">Paraclostridium tenue</name>
    <dbReference type="NCBI Taxonomy" id="1737"/>
    <lineage>
        <taxon>Bacteria</taxon>
        <taxon>Bacillati</taxon>
        <taxon>Bacillota</taxon>
        <taxon>Clostridia</taxon>
        <taxon>Peptostreptococcales</taxon>
        <taxon>Peptostreptococcaceae</taxon>
        <taxon>Paraclostridium</taxon>
    </lineage>
</organism>
<sequence>MNILKKKSILIMGGVIIALGIVGCNQNQKKVENNSFKGYEGIGYEPIYHIEKNEAMKEYLEDNKKFYESDYDCRLINSLNKESKLSLEDYDKTLYAIYAKFLYAYTSMGQIEETKLDKEFLDLIINKLIILQELGKKSNYKDKVCILDTYFESTINAMKELENNLDNKNYALYLDYKGRARICMQELTKTCSNEIIAGSKPQKNSKYEPKKFDSVSFQVAEEIDSMSRYLISITEKDEVALDEDYVIFIKRLEKIQKSINENSTNKSELEKLNKQFDLVYKEIDKVRITSRDNYEKASQQKETDGKNVTAIRNAKFDLASKINDLQVLFKFLQLF</sequence>
<comment type="caution">
    <text evidence="1">The sequence shown here is derived from an EMBL/GenBank/DDBJ whole genome shotgun (WGS) entry which is preliminary data.</text>
</comment>
<evidence type="ECO:0000313" key="1">
    <source>
        <dbReference type="EMBL" id="GAA0865686.1"/>
    </source>
</evidence>